<accession>A0A4Z2D5J5</accession>
<organism evidence="2 3">
    <name type="scientific">Schistosoma japonicum</name>
    <name type="common">Blood fluke</name>
    <dbReference type="NCBI Taxonomy" id="6182"/>
    <lineage>
        <taxon>Eukaryota</taxon>
        <taxon>Metazoa</taxon>
        <taxon>Spiralia</taxon>
        <taxon>Lophotrochozoa</taxon>
        <taxon>Platyhelminthes</taxon>
        <taxon>Trematoda</taxon>
        <taxon>Digenea</taxon>
        <taxon>Strigeidida</taxon>
        <taxon>Schistosomatoidea</taxon>
        <taxon>Schistosomatidae</taxon>
        <taxon>Schistosoma</taxon>
    </lineage>
</organism>
<evidence type="ECO:0000256" key="1">
    <source>
        <dbReference type="SAM" id="Phobius"/>
    </source>
</evidence>
<feature type="transmembrane region" description="Helical" evidence="1">
    <location>
        <begin position="59"/>
        <end position="84"/>
    </location>
</feature>
<proteinExistence type="predicted"/>
<protein>
    <submittedName>
        <fullName evidence="2">Uncharacterized protein</fullName>
    </submittedName>
</protein>
<dbReference type="AlphaFoldDB" id="A0A4Z2D5J5"/>
<keyword evidence="3" id="KW-1185">Reference proteome</keyword>
<keyword evidence="1" id="KW-0472">Membrane</keyword>
<dbReference type="EMBL" id="SKCS01000282">
    <property type="protein sequence ID" value="TNN11763.1"/>
    <property type="molecule type" value="Genomic_DNA"/>
</dbReference>
<name>A0A4Z2D5J5_SCHJA</name>
<feature type="transmembrane region" description="Helical" evidence="1">
    <location>
        <begin position="115"/>
        <end position="139"/>
    </location>
</feature>
<comment type="caution">
    <text evidence="2">The sequence shown here is derived from an EMBL/GenBank/DDBJ whole genome shotgun (WGS) entry which is preliminary data.</text>
</comment>
<dbReference type="Proteomes" id="UP000311919">
    <property type="component" value="Unassembled WGS sequence"/>
</dbReference>
<reference evidence="2 3" key="1">
    <citation type="submission" date="2019-03" db="EMBL/GenBank/DDBJ databases">
        <title>An improved genome assembly of the fluke Schistosoma japonicum.</title>
        <authorList>
            <person name="Hu W."/>
            <person name="Luo F."/>
            <person name="Yin M."/>
            <person name="Mo X."/>
            <person name="Sun C."/>
            <person name="Wu Q."/>
            <person name="Zhu B."/>
            <person name="Xiang M."/>
            <person name="Wang J."/>
            <person name="Wang Y."/>
            <person name="Zhang T."/>
            <person name="Xu B."/>
            <person name="Zheng H."/>
            <person name="Feng Z."/>
        </authorList>
    </citation>
    <scope>NUCLEOTIDE SEQUENCE [LARGE SCALE GENOMIC DNA]</scope>
    <source>
        <strain evidence="2">HuSjv2</strain>
        <tissue evidence="2">Worms</tissue>
    </source>
</reference>
<dbReference type="OrthoDB" id="6247379at2759"/>
<keyword evidence="1" id="KW-1133">Transmembrane helix</keyword>
<evidence type="ECO:0000313" key="2">
    <source>
        <dbReference type="EMBL" id="TNN11763.1"/>
    </source>
</evidence>
<sequence length="191" mass="21923">MTNNTKYLLNVTKENLIVSSSHLTPNSCIMYNELSSVNRNLSINDVQPLKRHVSTHVRIYHYCVLLTSVIGLISISIASVIFYIHTGYYLNQPRYQMNTTQISISIREFFIYSHWISLSIFCFGLLLLFISFTLCYFYSSIVNRSSVIKPNCPRLNPNSSNTYIPTIINNNNNNSTNSSNQYFISSSTNQM</sequence>
<gene>
    <name evidence="2" type="ORF">EWB00_004275</name>
</gene>
<keyword evidence="1" id="KW-0812">Transmembrane</keyword>
<evidence type="ECO:0000313" key="3">
    <source>
        <dbReference type="Proteomes" id="UP000311919"/>
    </source>
</evidence>